<evidence type="ECO:0000256" key="1">
    <source>
        <dbReference type="ARBA" id="ARBA00023125"/>
    </source>
</evidence>
<dbReference type="SUPFAM" id="SSF50249">
    <property type="entry name" value="Nucleic acid-binding proteins"/>
    <property type="match status" value="1"/>
</dbReference>
<dbReference type="eggNOG" id="COG0629">
    <property type="taxonomic scope" value="Bacteria"/>
</dbReference>
<dbReference type="NCBIfam" id="TIGR00621">
    <property type="entry name" value="ssb"/>
    <property type="match status" value="1"/>
</dbReference>
<dbReference type="OrthoDB" id="9809878at2"/>
<dbReference type="InterPro" id="IPR011344">
    <property type="entry name" value="ssDNA-bd"/>
</dbReference>
<feature type="region of interest" description="Disordered" evidence="4">
    <location>
        <begin position="128"/>
        <end position="164"/>
    </location>
</feature>
<evidence type="ECO:0000256" key="4">
    <source>
        <dbReference type="SAM" id="MobiDB-lite"/>
    </source>
</evidence>
<dbReference type="STRING" id="1246995.AFR_07280"/>
<dbReference type="PATRIC" id="fig|1246995.3.peg.1486"/>
<dbReference type="AlphaFoldDB" id="U5VVL1"/>
<dbReference type="KEGG" id="afs:AFR_07280"/>
<name>U5VVL1_9ACTN</name>
<proteinExistence type="predicted"/>
<reference evidence="5 6" key="1">
    <citation type="journal article" date="2014" name="J. Biotechnol.">
        <title>Complete genome sequence of the actinobacterium Actinoplanes friuliensis HAG 010964, producer of the lipopeptide antibiotic friulimycin.</title>
        <authorList>
            <person name="Ruckert C."/>
            <person name="Szczepanowski R."/>
            <person name="Albersmeier A."/>
            <person name="Goesmann A."/>
            <person name="Fischer N."/>
            <person name="Steinkamper A."/>
            <person name="Puhler A."/>
            <person name="Biener R."/>
            <person name="Schwartz D."/>
            <person name="Kalinowski J."/>
        </authorList>
    </citation>
    <scope>NUCLEOTIDE SEQUENCE [LARGE SCALE GENOMIC DNA]</scope>
    <source>
        <strain evidence="5 6">DSM 7358</strain>
    </source>
</reference>
<feature type="region of interest" description="Disordered" evidence="4">
    <location>
        <begin position="177"/>
        <end position="240"/>
    </location>
</feature>
<organism evidence="5 6">
    <name type="scientific">Actinoplanes friuliensis DSM 7358</name>
    <dbReference type="NCBI Taxonomy" id="1246995"/>
    <lineage>
        <taxon>Bacteria</taxon>
        <taxon>Bacillati</taxon>
        <taxon>Actinomycetota</taxon>
        <taxon>Actinomycetes</taxon>
        <taxon>Micromonosporales</taxon>
        <taxon>Micromonosporaceae</taxon>
        <taxon>Actinoplanes</taxon>
    </lineage>
</organism>
<dbReference type="EMBL" id="CP006272">
    <property type="protein sequence ID" value="AGZ39745.1"/>
    <property type="molecule type" value="Genomic_DNA"/>
</dbReference>
<dbReference type="GO" id="GO:0003697">
    <property type="term" value="F:single-stranded DNA binding"/>
    <property type="evidence" value="ECO:0007669"/>
    <property type="project" value="InterPro"/>
</dbReference>
<dbReference type="GO" id="GO:0006260">
    <property type="term" value="P:DNA replication"/>
    <property type="evidence" value="ECO:0007669"/>
    <property type="project" value="InterPro"/>
</dbReference>
<dbReference type="PROSITE" id="PS50935">
    <property type="entry name" value="SSB"/>
    <property type="match status" value="1"/>
</dbReference>
<keyword evidence="1 2" id="KW-0238">DNA-binding</keyword>
<dbReference type="RefSeq" id="WP_023359276.1">
    <property type="nucleotide sequence ID" value="NC_022657.1"/>
</dbReference>
<evidence type="ECO:0000313" key="5">
    <source>
        <dbReference type="EMBL" id="AGZ39745.1"/>
    </source>
</evidence>
<dbReference type="CDD" id="cd04496">
    <property type="entry name" value="SSB_OBF"/>
    <property type="match status" value="1"/>
</dbReference>
<keyword evidence="6" id="KW-1185">Reference proteome</keyword>
<evidence type="ECO:0000313" key="6">
    <source>
        <dbReference type="Proteomes" id="UP000017746"/>
    </source>
</evidence>
<dbReference type="Proteomes" id="UP000017746">
    <property type="component" value="Chromosome"/>
</dbReference>
<dbReference type="InterPro" id="IPR012340">
    <property type="entry name" value="NA-bd_OB-fold"/>
</dbReference>
<dbReference type="Pfam" id="PF00436">
    <property type="entry name" value="SSB"/>
    <property type="match status" value="1"/>
</dbReference>
<dbReference type="Gene3D" id="2.40.50.140">
    <property type="entry name" value="Nucleic acid-binding proteins"/>
    <property type="match status" value="1"/>
</dbReference>
<dbReference type="InterPro" id="IPR000424">
    <property type="entry name" value="Primosome_PriB/ssb"/>
</dbReference>
<accession>U5VVL1</accession>
<dbReference type="PANTHER" id="PTHR10302">
    <property type="entry name" value="SINGLE-STRANDED DNA-BINDING PROTEIN"/>
    <property type="match status" value="1"/>
</dbReference>
<evidence type="ECO:0000256" key="2">
    <source>
        <dbReference type="PROSITE-ProRule" id="PRU00252"/>
    </source>
</evidence>
<evidence type="ECO:0000256" key="3">
    <source>
        <dbReference type="RuleBase" id="RU000524"/>
    </source>
</evidence>
<gene>
    <name evidence="5" type="ORF">AFR_07280</name>
</gene>
<dbReference type="PANTHER" id="PTHR10302:SF27">
    <property type="entry name" value="SINGLE-STRANDED DNA-BINDING PROTEIN"/>
    <property type="match status" value="1"/>
</dbReference>
<dbReference type="HOGENOM" id="CLU_078758_1_2_11"/>
<sequence length="240" mass="25809">MFETNVVVVGNVLTAPEWRRPANTNALVANFRVASTVRRLDRETGRWVDGNQFRVRVNCWRRLAEGVASSITVGDPVIVSGRLSTRDWTDAEGNLRTSYEMEAVSVGHDLARGRGRFFRTKAVGATSAVETPEADGQVRGESSVPVSEDEAPTVYGDGILDGDEPTFEDVPAVAGLRGGSIEPFDTEMVMPSTDEPGPADEPKPSEEPEVEISVEAIAGESGGRRSTGRGRGSRRQPVPA</sequence>
<protein>
    <recommendedName>
        <fullName evidence="3">Single-stranded DNA-binding protein</fullName>
    </recommendedName>
</protein>
<dbReference type="GO" id="GO:0009295">
    <property type="term" value="C:nucleoid"/>
    <property type="evidence" value="ECO:0007669"/>
    <property type="project" value="TreeGrafter"/>
</dbReference>